<gene>
    <name evidence="1" type="ORF">A3Q56_04925</name>
</gene>
<evidence type="ECO:0000313" key="2">
    <source>
        <dbReference type="Proteomes" id="UP000078046"/>
    </source>
</evidence>
<organism evidence="1 2">
    <name type="scientific">Intoshia linei</name>
    <dbReference type="NCBI Taxonomy" id="1819745"/>
    <lineage>
        <taxon>Eukaryota</taxon>
        <taxon>Metazoa</taxon>
        <taxon>Spiralia</taxon>
        <taxon>Lophotrochozoa</taxon>
        <taxon>Mesozoa</taxon>
        <taxon>Orthonectida</taxon>
        <taxon>Rhopaluridae</taxon>
        <taxon>Intoshia</taxon>
    </lineage>
</organism>
<sequence length="292" mass="33766">MLLDNDLPKDVPELILKIKQMEGLKSESRCNAMEKIVNLKIEFPIRKFVIKINRLVKLAHRNDDKNVICQEIILNCLNKFNWTSYTSIINITTNLETRIELLEMNPPKPMSLRPLQNQFQHQNYSTKYSNVNKFCQKSINCNYLTPLFYINCTINNISINCLIDTGAVSSYLPDTFKANRPSSKRYTDVKGNSILNKGTLQIVIFIKSLNCLFTHNFVISNVQKPILGFNFFLNHNIDILQNLMRLNIPHSKSQISFIKNKISIGIDPCDPNINGKIDTNMVFLNKSFEMHY</sequence>
<dbReference type="OrthoDB" id="6932368at2759"/>
<dbReference type="SUPFAM" id="SSF50630">
    <property type="entry name" value="Acid proteases"/>
    <property type="match status" value="1"/>
</dbReference>
<dbReference type="EMBL" id="LWCA01000685">
    <property type="protein sequence ID" value="OAF67343.1"/>
    <property type="molecule type" value="Genomic_DNA"/>
</dbReference>
<dbReference type="Gene3D" id="2.40.70.10">
    <property type="entry name" value="Acid Proteases"/>
    <property type="match status" value="1"/>
</dbReference>
<protein>
    <recommendedName>
        <fullName evidence="3">Retropepsins domain-containing protein</fullName>
    </recommendedName>
</protein>
<reference evidence="1 2" key="1">
    <citation type="submission" date="2016-04" db="EMBL/GenBank/DDBJ databases">
        <title>The genome of Intoshia linei affirms orthonectids as highly simplified spiralians.</title>
        <authorList>
            <person name="Mikhailov K.V."/>
            <person name="Slusarev G.S."/>
            <person name="Nikitin M.A."/>
            <person name="Logacheva M.D."/>
            <person name="Penin A."/>
            <person name="Aleoshin V."/>
            <person name="Panchin Y.V."/>
        </authorList>
    </citation>
    <scope>NUCLEOTIDE SEQUENCE [LARGE SCALE GENOMIC DNA]</scope>
    <source>
        <strain evidence="1">Intl2013</strain>
        <tissue evidence="1">Whole animal</tissue>
    </source>
</reference>
<evidence type="ECO:0000313" key="1">
    <source>
        <dbReference type="EMBL" id="OAF67343.1"/>
    </source>
</evidence>
<accession>A0A177B128</accession>
<dbReference type="Proteomes" id="UP000078046">
    <property type="component" value="Unassembled WGS sequence"/>
</dbReference>
<keyword evidence="2" id="KW-1185">Reference proteome</keyword>
<evidence type="ECO:0008006" key="3">
    <source>
        <dbReference type="Google" id="ProtNLM"/>
    </source>
</evidence>
<proteinExistence type="predicted"/>
<comment type="caution">
    <text evidence="1">The sequence shown here is derived from an EMBL/GenBank/DDBJ whole genome shotgun (WGS) entry which is preliminary data.</text>
</comment>
<dbReference type="AlphaFoldDB" id="A0A177B128"/>
<name>A0A177B128_9BILA</name>
<dbReference type="InterPro" id="IPR021109">
    <property type="entry name" value="Peptidase_aspartic_dom_sf"/>
</dbReference>